<dbReference type="EMBL" id="CP157390">
    <property type="protein sequence ID" value="XBM49138.1"/>
    <property type="molecule type" value="Genomic_DNA"/>
</dbReference>
<proteinExistence type="predicted"/>
<sequence>MDDYVYSHTIQTDYAEDLLTRPCMTEKGYDWAVPWRNLEALQSESYNHIGLRLFNLGLASQFGYHSAPNTDPSAVARMEVVRQHATIPADEDAALTACLAEVRKTLPVLPLDAQNAANYSNDALDEARTSDVVVKAAADWRACMEPEGIADLPANPDEMPTPGLSQQFGLVGDGEAESAITAEEIRIATADATCQESSGFKQALYDQEWSNQIAVMAANADDLARIRDLLSENKKRVLDIIAQNAPDEPREGR</sequence>
<organism evidence="1">
    <name type="scientific">Leifsonia sp. NPDC080035</name>
    <dbReference type="NCBI Taxonomy" id="3143936"/>
    <lineage>
        <taxon>Bacteria</taxon>
        <taxon>Bacillati</taxon>
        <taxon>Actinomycetota</taxon>
        <taxon>Actinomycetes</taxon>
        <taxon>Micrococcales</taxon>
        <taxon>Microbacteriaceae</taxon>
        <taxon>Leifsonia</taxon>
    </lineage>
</organism>
<dbReference type="RefSeq" id="WP_348789058.1">
    <property type="nucleotide sequence ID" value="NZ_CP157390.1"/>
</dbReference>
<evidence type="ECO:0000313" key="1">
    <source>
        <dbReference type="EMBL" id="XBM49138.1"/>
    </source>
</evidence>
<name>A0AAU7GG90_9MICO</name>
<accession>A0AAU7GG90</accession>
<dbReference type="AlphaFoldDB" id="A0AAU7GG90"/>
<reference evidence="1" key="1">
    <citation type="submission" date="2024-05" db="EMBL/GenBank/DDBJ databases">
        <title>The Natural Products Discovery Center: Release of the First 8490 Sequenced Strains for Exploring Actinobacteria Biosynthetic Diversity.</title>
        <authorList>
            <person name="Kalkreuter E."/>
            <person name="Kautsar S.A."/>
            <person name="Yang D."/>
            <person name="Bader C.D."/>
            <person name="Teijaro C.N."/>
            <person name="Fluegel L."/>
            <person name="Davis C.M."/>
            <person name="Simpson J.R."/>
            <person name="Lauterbach L."/>
            <person name="Steele A.D."/>
            <person name="Gui C."/>
            <person name="Meng S."/>
            <person name="Li G."/>
            <person name="Viehrig K."/>
            <person name="Ye F."/>
            <person name="Su P."/>
            <person name="Kiefer A.F."/>
            <person name="Nichols A."/>
            <person name="Cepeda A.J."/>
            <person name="Yan W."/>
            <person name="Fan B."/>
            <person name="Jiang Y."/>
            <person name="Adhikari A."/>
            <person name="Zheng C.-J."/>
            <person name="Schuster L."/>
            <person name="Cowan T.M."/>
            <person name="Smanski M.J."/>
            <person name="Chevrette M.G."/>
            <person name="de Carvalho L.P.S."/>
            <person name="Shen B."/>
        </authorList>
    </citation>
    <scope>NUCLEOTIDE SEQUENCE</scope>
    <source>
        <strain evidence="1">NPDC080035</strain>
    </source>
</reference>
<gene>
    <name evidence="1" type="ORF">AAME72_04585</name>
</gene>
<protein>
    <submittedName>
        <fullName evidence="1">Uncharacterized protein</fullName>
    </submittedName>
</protein>